<feature type="transmembrane region" description="Helical" evidence="5">
    <location>
        <begin position="189"/>
        <end position="204"/>
    </location>
</feature>
<dbReference type="Proteomes" id="UP000219042">
    <property type="component" value="Unassembled WGS sequence"/>
</dbReference>
<proteinExistence type="predicted"/>
<evidence type="ECO:0000256" key="5">
    <source>
        <dbReference type="SAM" id="Phobius"/>
    </source>
</evidence>
<feature type="transmembrane region" description="Helical" evidence="5">
    <location>
        <begin position="114"/>
        <end position="135"/>
    </location>
</feature>
<dbReference type="GO" id="GO:0016874">
    <property type="term" value="F:ligase activity"/>
    <property type="evidence" value="ECO:0007669"/>
    <property type="project" value="UniProtKB-KW"/>
</dbReference>
<feature type="transmembrane region" description="Helical" evidence="5">
    <location>
        <begin position="165"/>
        <end position="182"/>
    </location>
</feature>
<dbReference type="Pfam" id="PF04932">
    <property type="entry name" value="Wzy_C"/>
    <property type="match status" value="1"/>
</dbReference>
<feature type="transmembrane region" description="Helical" evidence="5">
    <location>
        <begin position="61"/>
        <end position="84"/>
    </location>
</feature>
<keyword evidence="7" id="KW-0436">Ligase</keyword>
<feature type="transmembrane region" description="Helical" evidence="5">
    <location>
        <begin position="37"/>
        <end position="54"/>
    </location>
</feature>
<feature type="transmembrane region" description="Helical" evidence="5">
    <location>
        <begin position="90"/>
        <end position="107"/>
    </location>
</feature>
<feature type="transmembrane region" description="Helical" evidence="5">
    <location>
        <begin position="358"/>
        <end position="378"/>
    </location>
</feature>
<feature type="transmembrane region" description="Helical" evidence="5">
    <location>
        <begin position="210"/>
        <end position="225"/>
    </location>
</feature>
<keyword evidence="8" id="KW-1185">Reference proteome</keyword>
<accession>A0A240E706</accession>
<comment type="subcellular location">
    <subcellularLocation>
        <location evidence="1">Membrane</location>
        <topology evidence="1">Multi-pass membrane protein</topology>
    </subcellularLocation>
</comment>
<evidence type="ECO:0000313" key="8">
    <source>
        <dbReference type="Proteomes" id="UP000219042"/>
    </source>
</evidence>
<dbReference type="EMBL" id="OANT01000003">
    <property type="protein sequence ID" value="SNX44538.1"/>
    <property type="molecule type" value="Genomic_DNA"/>
</dbReference>
<evidence type="ECO:0000256" key="3">
    <source>
        <dbReference type="ARBA" id="ARBA00022989"/>
    </source>
</evidence>
<dbReference type="AlphaFoldDB" id="A0A240E706"/>
<keyword evidence="4 5" id="KW-0472">Membrane</keyword>
<feature type="transmembrane region" description="Helical" evidence="5">
    <location>
        <begin position="12"/>
        <end position="31"/>
    </location>
</feature>
<evidence type="ECO:0000259" key="6">
    <source>
        <dbReference type="Pfam" id="PF04932"/>
    </source>
</evidence>
<organism evidence="7 8">
    <name type="scientific">Acinetobacter puyangensis</name>
    <dbReference type="NCBI Taxonomy" id="1096779"/>
    <lineage>
        <taxon>Bacteria</taxon>
        <taxon>Pseudomonadati</taxon>
        <taxon>Pseudomonadota</taxon>
        <taxon>Gammaproteobacteria</taxon>
        <taxon>Moraxellales</taxon>
        <taxon>Moraxellaceae</taxon>
        <taxon>Acinetobacter</taxon>
    </lineage>
</organism>
<keyword evidence="2 5" id="KW-0812">Transmembrane</keyword>
<evidence type="ECO:0000256" key="4">
    <source>
        <dbReference type="ARBA" id="ARBA00023136"/>
    </source>
</evidence>
<reference evidence="8" key="1">
    <citation type="submission" date="2016-09" db="EMBL/GenBank/DDBJ databases">
        <authorList>
            <person name="Varghese N."/>
            <person name="Submissions S."/>
        </authorList>
    </citation>
    <scope>NUCLEOTIDE SEQUENCE [LARGE SCALE GENOMIC DNA]</scope>
    <source>
        <strain evidence="8">ANC 4466</strain>
    </source>
</reference>
<evidence type="ECO:0000256" key="1">
    <source>
        <dbReference type="ARBA" id="ARBA00004141"/>
    </source>
</evidence>
<feature type="transmembrane region" description="Helical" evidence="5">
    <location>
        <begin position="237"/>
        <end position="257"/>
    </location>
</feature>
<dbReference type="InterPro" id="IPR051533">
    <property type="entry name" value="WaaL-like"/>
</dbReference>
<feature type="transmembrane region" description="Helical" evidence="5">
    <location>
        <begin position="325"/>
        <end position="346"/>
    </location>
</feature>
<gene>
    <name evidence="7" type="ORF">SAMN05421731_103276</name>
</gene>
<name>A0A240E706_9GAMM</name>
<sequence>MSFYCYKYLNLFGIFLMGVAYFSTITLFFSTTFYKEIFAVAGLLFFLTALCFQYKIVSTQLLLFNLALLLIPMIQYAFGIIFFLQDALLSTVYLCIFLCSILVGVNFKANHQTNILNIFLAMLVFVGCISVLMAFNQRFMWFNSYLLFSSSYGNRATANLAQPNQLSTLLIMSLFSLFYLYQAQKIKKIIMYGITFILLIGIVMTQSRSAWASCIVLSALYLYYYHQKQDIINVIKLNVVFIGLTLCIPFLLNVLTYSQASTAIDRLQGGSTRFKIWPQLLHAVMEQPWTGYGWGQVDVAQLSTMTPTSTKKELFTYSHNLFLDLLLWNGLVLGTLLSLLIIYILYRCYMNLQYKQDLLLFLGFMAFFVHSCLEYPYAYTYFLIPAGMFLGYVSYQQNIKEV</sequence>
<dbReference type="RefSeq" id="WP_097078778.1">
    <property type="nucleotide sequence ID" value="NZ_BAABHT010000001.1"/>
</dbReference>
<dbReference type="PANTHER" id="PTHR37422">
    <property type="entry name" value="TEICHURONIC ACID BIOSYNTHESIS PROTEIN TUAE"/>
    <property type="match status" value="1"/>
</dbReference>
<protein>
    <submittedName>
        <fullName evidence="7">O-antigen ligase</fullName>
    </submittedName>
</protein>
<dbReference type="InterPro" id="IPR007016">
    <property type="entry name" value="O-antigen_ligase-rel_domated"/>
</dbReference>
<keyword evidence="3 5" id="KW-1133">Transmembrane helix</keyword>
<dbReference type="PANTHER" id="PTHR37422:SF21">
    <property type="entry name" value="EXOQ-LIKE PROTEIN"/>
    <property type="match status" value="1"/>
</dbReference>
<dbReference type="OrthoDB" id="4448at2"/>
<evidence type="ECO:0000313" key="7">
    <source>
        <dbReference type="EMBL" id="SNX44538.1"/>
    </source>
</evidence>
<evidence type="ECO:0000256" key="2">
    <source>
        <dbReference type="ARBA" id="ARBA00022692"/>
    </source>
</evidence>
<feature type="domain" description="O-antigen ligase-related" evidence="6">
    <location>
        <begin position="195"/>
        <end position="336"/>
    </location>
</feature>
<dbReference type="GO" id="GO:0016020">
    <property type="term" value="C:membrane"/>
    <property type="evidence" value="ECO:0007669"/>
    <property type="project" value="UniProtKB-SubCell"/>
</dbReference>